<dbReference type="SMART" id="SM01100">
    <property type="entry name" value="CRAL_TRIO_N"/>
    <property type="match status" value="1"/>
</dbReference>
<dbReference type="SMART" id="SM00516">
    <property type="entry name" value="SEC14"/>
    <property type="match status" value="1"/>
</dbReference>
<evidence type="ECO:0000313" key="3">
    <source>
        <dbReference type="Proteomes" id="UP000217199"/>
    </source>
</evidence>
<dbReference type="Gene3D" id="1.10.8.20">
    <property type="entry name" value="N-terminal domain of phosphatidylinositol transfer protein sec14p"/>
    <property type="match status" value="1"/>
</dbReference>
<dbReference type="PANTHER" id="PTHR45657">
    <property type="entry name" value="CRAL-TRIO DOMAIN-CONTAINING PROTEIN YKL091C-RELATED"/>
    <property type="match status" value="1"/>
</dbReference>
<feature type="domain" description="CRAL-TRIO" evidence="1">
    <location>
        <begin position="97"/>
        <end position="282"/>
    </location>
</feature>
<accession>A0A286UCC1</accession>
<dbReference type="Pfam" id="PF03765">
    <property type="entry name" value="CRAL_TRIO_N"/>
    <property type="match status" value="1"/>
</dbReference>
<proteinExistence type="predicted"/>
<dbReference type="CDD" id="cd00170">
    <property type="entry name" value="SEC14"/>
    <property type="match status" value="1"/>
</dbReference>
<name>A0A286UCC1_9AGAM</name>
<dbReference type="PANTHER" id="PTHR45657:SF3">
    <property type="entry name" value="TRANSPORTER, PUTATIVE (AFU_ORTHOLOGUE AFUA_5G09260)-RELATED"/>
    <property type="match status" value="1"/>
</dbReference>
<gene>
    <name evidence="2" type="ORF">PNOK_0731600</name>
</gene>
<dbReference type="InterPro" id="IPR036865">
    <property type="entry name" value="CRAL-TRIO_dom_sf"/>
</dbReference>
<dbReference type="OrthoDB" id="30289at2759"/>
<dbReference type="STRING" id="2282107.A0A286UCC1"/>
<dbReference type="Pfam" id="PF00650">
    <property type="entry name" value="CRAL_TRIO"/>
    <property type="match status" value="1"/>
</dbReference>
<dbReference type="InterPro" id="IPR001251">
    <property type="entry name" value="CRAL-TRIO_dom"/>
</dbReference>
<dbReference type="InterPro" id="IPR036273">
    <property type="entry name" value="CRAL/TRIO_N_dom_sf"/>
</dbReference>
<dbReference type="Proteomes" id="UP000217199">
    <property type="component" value="Unassembled WGS sequence"/>
</dbReference>
<dbReference type="EMBL" id="NBII01000007">
    <property type="protein sequence ID" value="PAV17252.1"/>
    <property type="molecule type" value="Genomic_DNA"/>
</dbReference>
<dbReference type="InterPro" id="IPR011074">
    <property type="entry name" value="CRAL/TRIO_N_dom"/>
</dbReference>
<organism evidence="2 3">
    <name type="scientific">Pyrrhoderma noxium</name>
    <dbReference type="NCBI Taxonomy" id="2282107"/>
    <lineage>
        <taxon>Eukaryota</taxon>
        <taxon>Fungi</taxon>
        <taxon>Dikarya</taxon>
        <taxon>Basidiomycota</taxon>
        <taxon>Agaricomycotina</taxon>
        <taxon>Agaricomycetes</taxon>
        <taxon>Hymenochaetales</taxon>
        <taxon>Hymenochaetaceae</taxon>
        <taxon>Pyrrhoderma</taxon>
    </lineage>
</organism>
<dbReference type="SUPFAM" id="SSF52087">
    <property type="entry name" value="CRAL/TRIO domain"/>
    <property type="match status" value="1"/>
</dbReference>
<sequence>MSRNSLQSHRSFNGHLGHLSSQQEEALATFKVNLEKAGLYSPATESRKASHDDPTLLRFLRARRFDVIKAQKQFLDRVTWEKKYDVPNMFANFPADEFENSRKYYPRWTGRRDKHGLPLYVYKLGALSSGIQAEISSVSAQRRYERIVVLYEVMIRFVSPLCTYLPHDQASTPVSAVTTIIDLAGVSLRQMWSLRSHLQEASELANANYPETLGTVIVVNAPPFFSTVWGWIKGWFDENTRQKIHVLGNLTNADGESNKELATLISRENLPKSYGGDFDWDFFDEPDLDDEARNVIGEMPKGPWIFQDGKVMRPKEYRGVDLMHVKDNSVTVATVPDQDQLVSQRGTASVPAVQSEDREQVRPVNAGVAVMG</sequence>
<dbReference type="Gene3D" id="3.40.525.10">
    <property type="entry name" value="CRAL-TRIO lipid binding domain"/>
    <property type="match status" value="1"/>
</dbReference>
<protein>
    <submittedName>
        <fullName evidence="2">CRAL TRIO domain-containing</fullName>
    </submittedName>
</protein>
<evidence type="ECO:0000313" key="2">
    <source>
        <dbReference type="EMBL" id="PAV17252.1"/>
    </source>
</evidence>
<dbReference type="SUPFAM" id="SSF46938">
    <property type="entry name" value="CRAL/TRIO N-terminal domain"/>
    <property type="match status" value="1"/>
</dbReference>
<dbReference type="AlphaFoldDB" id="A0A286UCC1"/>
<evidence type="ECO:0000259" key="1">
    <source>
        <dbReference type="PROSITE" id="PS50191"/>
    </source>
</evidence>
<comment type="caution">
    <text evidence="2">The sequence shown here is derived from an EMBL/GenBank/DDBJ whole genome shotgun (WGS) entry which is preliminary data.</text>
</comment>
<dbReference type="PROSITE" id="PS50191">
    <property type="entry name" value="CRAL_TRIO"/>
    <property type="match status" value="1"/>
</dbReference>
<dbReference type="InParanoid" id="A0A286UCC1"/>
<keyword evidence="3" id="KW-1185">Reference proteome</keyword>
<reference evidence="2 3" key="1">
    <citation type="journal article" date="2017" name="Mol. Ecol.">
        <title>Comparative and population genomic landscape of Phellinus noxius: A hypervariable fungus causing root rot in trees.</title>
        <authorList>
            <person name="Chung C.L."/>
            <person name="Lee T.J."/>
            <person name="Akiba M."/>
            <person name="Lee H.H."/>
            <person name="Kuo T.H."/>
            <person name="Liu D."/>
            <person name="Ke H.M."/>
            <person name="Yokoi T."/>
            <person name="Roa M.B."/>
            <person name="Lu M.J."/>
            <person name="Chang Y.Y."/>
            <person name="Ann P.J."/>
            <person name="Tsai J.N."/>
            <person name="Chen C.Y."/>
            <person name="Tzean S.S."/>
            <person name="Ota Y."/>
            <person name="Hattori T."/>
            <person name="Sahashi N."/>
            <person name="Liou R.F."/>
            <person name="Kikuchi T."/>
            <person name="Tsai I.J."/>
        </authorList>
    </citation>
    <scope>NUCLEOTIDE SEQUENCE [LARGE SCALE GENOMIC DNA]</scope>
    <source>
        <strain evidence="2 3">FFPRI411160</strain>
    </source>
</reference>
<dbReference type="InterPro" id="IPR051026">
    <property type="entry name" value="PI/PC_transfer"/>
</dbReference>